<feature type="non-terminal residue" evidence="3">
    <location>
        <position position="1"/>
    </location>
</feature>
<protein>
    <submittedName>
        <fullName evidence="3">Uncharacterized protein</fullName>
    </submittedName>
</protein>
<feature type="active site" description="Proton acceptor" evidence="1">
    <location>
        <position position="100"/>
    </location>
</feature>
<organism evidence="3 4">
    <name type="scientific">Danionella cerebrum</name>
    <dbReference type="NCBI Taxonomy" id="2873325"/>
    <lineage>
        <taxon>Eukaryota</taxon>
        <taxon>Metazoa</taxon>
        <taxon>Chordata</taxon>
        <taxon>Craniata</taxon>
        <taxon>Vertebrata</taxon>
        <taxon>Euteleostomi</taxon>
        <taxon>Actinopterygii</taxon>
        <taxon>Neopterygii</taxon>
        <taxon>Teleostei</taxon>
        <taxon>Ostariophysi</taxon>
        <taxon>Cypriniformes</taxon>
        <taxon>Danionidae</taxon>
        <taxon>Danioninae</taxon>
        <taxon>Danionella</taxon>
    </lineage>
</organism>
<sequence>VSLHTALVNMSSSACFMYFAYGSNLLKERLQLKNPSAVFHCVGRIQTRTPPQGPQVREFLIGQETLSGITGLSGNCTDCAWHGGVATIQESDGDEEQVHEGVYSALQVEVETKQGNVFCRTYKMNNFRACPPSPQYKEVVCSGAQQNGLPQNYRQKLLDLETNNYSGTSILDQIKDLQK</sequence>
<feature type="binding site" evidence="2">
    <location>
        <position position="136"/>
    </location>
    <ligand>
        <name>substrate</name>
    </ligand>
</feature>
<dbReference type="PANTHER" id="PTHR12935:SF13">
    <property type="entry name" value="GAMMA-GLUTAMYLCYCLOTRANSFERASE"/>
    <property type="match status" value="1"/>
</dbReference>
<evidence type="ECO:0000256" key="2">
    <source>
        <dbReference type="PIRSR" id="PIRSR617939-2"/>
    </source>
</evidence>
<dbReference type="InterPro" id="IPR013024">
    <property type="entry name" value="GGCT-like"/>
</dbReference>
<dbReference type="OrthoDB" id="2924818at2759"/>
<dbReference type="Pfam" id="PF13772">
    <property type="entry name" value="AIG2_2"/>
    <property type="match status" value="1"/>
</dbReference>
<proteinExistence type="predicted"/>
<dbReference type="PANTHER" id="PTHR12935">
    <property type="entry name" value="GAMMA-GLUTAMYLCYCLOTRANSFERASE"/>
    <property type="match status" value="1"/>
</dbReference>
<dbReference type="GO" id="GO:0003839">
    <property type="term" value="F:gamma-glutamylcyclotransferase activity"/>
    <property type="evidence" value="ECO:0007669"/>
    <property type="project" value="InterPro"/>
</dbReference>
<gene>
    <name evidence="3" type="ORF">DNTS_009370</name>
</gene>
<evidence type="ECO:0000313" key="4">
    <source>
        <dbReference type="Proteomes" id="UP000316079"/>
    </source>
</evidence>
<dbReference type="EMBL" id="SRMA01026567">
    <property type="protein sequence ID" value="TRY82257.1"/>
    <property type="molecule type" value="Genomic_DNA"/>
</dbReference>
<evidence type="ECO:0000256" key="1">
    <source>
        <dbReference type="PIRSR" id="PIRSR617939-1"/>
    </source>
</evidence>
<dbReference type="AlphaFoldDB" id="A0A553PX54"/>
<reference evidence="3 4" key="1">
    <citation type="journal article" date="2019" name="Sci. Data">
        <title>Hybrid genome assembly and annotation of Danionella translucida.</title>
        <authorList>
            <person name="Kadobianskyi M."/>
            <person name="Schulze L."/>
            <person name="Schuelke M."/>
            <person name="Judkewitz B."/>
        </authorList>
    </citation>
    <scope>NUCLEOTIDE SEQUENCE [LARGE SCALE GENOMIC DNA]</scope>
    <source>
        <strain evidence="3 4">Bolton</strain>
    </source>
</reference>
<dbReference type="STRING" id="623744.A0A553PX54"/>
<dbReference type="InterPro" id="IPR017939">
    <property type="entry name" value="G-Glutamylcylcotransferase"/>
</dbReference>
<name>A0A553PX54_9TELE</name>
<keyword evidence="4" id="KW-1185">Reference proteome</keyword>
<dbReference type="Gene3D" id="3.10.490.10">
    <property type="entry name" value="Gamma-glutamyl cyclotransferase-like"/>
    <property type="match status" value="2"/>
</dbReference>
<feature type="binding site" evidence="2">
    <location>
        <begin position="18"/>
        <end position="23"/>
    </location>
    <ligand>
        <name>substrate</name>
    </ligand>
</feature>
<evidence type="ECO:0000313" key="3">
    <source>
        <dbReference type="EMBL" id="TRY82257.1"/>
    </source>
</evidence>
<dbReference type="Proteomes" id="UP000316079">
    <property type="component" value="Unassembled WGS sequence"/>
</dbReference>
<accession>A0A553PX54</accession>
<comment type="caution">
    <text evidence="3">The sequence shown here is derived from an EMBL/GenBank/DDBJ whole genome shotgun (WGS) entry which is preliminary data.</text>
</comment>
<dbReference type="CDD" id="cd06661">
    <property type="entry name" value="GGCT_like"/>
    <property type="match status" value="1"/>
</dbReference>